<dbReference type="OrthoDB" id="3648309at2759"/>
<organism evidence="7 9">
    <name type="scientific">Didymodactylos carnosus</name>
    <dbReference type="NCBI Taxonomy" id="1234261"/>
    <lineage>
        <taxon>Eukaryota</taxon>
        <taxon>Metazoa</taxon>
        <taxon>Spiralia</taxon>
        <taxon>Gnathifera</taxon>
        <taxon>Rotifera</taxon>
        <taxon>Eurotatoria</taxon>
        <taxon>Bdelloidea</taxon>
        <taxon>Philodinida</taxon>
        <taxon>Philodinidae</taxon>
        <taxon>Didymodactylos</taxon>
    </lineage>
</organism>
<evidence type="ECO:0000313" key="9">
    <source>
        <dbReference type="Proteomes" id="UP000663829"/>
    </source>
</evidence>
<evidence type="ECO:0000256" key="5">
    <source>
        <dbReference type="ARBA" id="ARBA00023136"/>
    </source>
</evidence>
<feature type="transmembrane region" description="Helical" evidence="6">
    <location>
        <begin position="55"/>
        <end position="74"/>
    </location>
</feature>
<dbReference type="PANTHER" id="PTHR31123">
    <property type="entry name" value="ACCUMULATION OF DYADS PROTEIN 2-RELATED"/>
    <property type="match status" value="1"/>
</dbReference>
<keyword evidence="5 6" id="KW-0472">Membrane</keyword>
<comment type="similarity">
    <text evidence="2">Belongs to the acetate uptake transporter (AceTr) (TC 2.A.96) family.</text>
</comment>
<feature type="transmembrane region" description="Helical" evidence="6">
    <location>
        <begin position="174"/>
        <end position="193"/>
    </location>
</feature>
<evidence type="ECO:0000256" key="6">
    <source>
        <dbReference type="SAM" id="Phobius"/>
    </source>
</evidence>
<name>A0A814Y4U5_9BILA</name>
<evidence type="ECO:0000256" key="2">
    <source>
        <dbReference type="ARBA" id="ARBA00005587"/>
    </source>
</evidence>
<dbReference type="GO" id="GO:0015123">
    <property type="term" value="F:acetate transmembrane transporter activity"/>
    <property type="evidence" value="ECO:0007669"/>
    <property type="project" value="TreeGrafter"/>
</dbReference>
<dbReference type="Proteomes" id="UP000681722">
    <property type="component" value="Unassembled WGS sequence"/>
</dbReference>
<dbReference type="PANTHER" id="PTHR31123:SF1">
    <property type="entry name" value="ACCUMULATION OF DYADS PROTEIN 2-RELATED"/>
    <property type="match status" value="1"/>
</dbReference>
<evidence type="ECO:0000256" key="4">
    <source>
        <dbReference type="ARBA" id="ARBA00022989"/>
    </source>
</evidence>
<keyword evidence="3 6" id="KW-0812">Transmembrane</keyword>
<proteinExistence type="inferred from homology"/>
<dbReference type="EMBL" id="CAJNOQ010009415">
    <property type="protein sequence ID" value="CAF1224440.1"/>
    <property type="molecule type" value="Genomic_DNA"/>
</dbReference>
<dbReference type="EMBL" id="CAJOBC010009416">
    <property type="protein sequence ID" value="CAF3987437.1"/>
    <property type="molecule type" value="Genomic_DNA"/>
</dbReference>
<keyword evidence="9" id="KW-1185">Reference proteome</keyword>
<keyword evidence="4 6" id="KW-1133">Transmembrane helix</keyword>
<dbReference type="InterPro" id="IPR051633">
    <property type="entry name" value="AceTr"/>
</dbReference>
<evidence type="ECO:0000256" key="1">
    <source>
        <dbReference type="ARBA" id="ARBA00004141"/>
    </source>
</evidence>
<evidence type="ECO:0000313" key="8">
    <source>
        <dbReference type="EMBL" id="CAF3987437.1"/>
    </source>
</evidence>
<accession>A0A814Y4U5</accession>
<gene>
    <name evidence="7" type="ORF">GPM918_LOCUS24853</name>
    <name evidence="8" type="ORF">SRO942_LOCUS24852</name>
</gene>
<feature type="transmembrane region" description="Helical" evidence="6">
    <location>
        <begin position="113"/>
        <end position="139"/>
    </location>
</feature>
<dbReference type="GO" id="GO:0005886">
    <property type="term" value="C:plasma membrane"/>
    <property type="evidence" value="ECO:0007669"/>
    <property type="project" value="TreeGrafter"/>
</dbReference>
<dbReference type="InterPro" id="IPR000791">
    <property type="entry name" value="Gpr1/Fun34/SatP-like"/>
</dbReference>
<reference evidence="7" key="1">
    <citation type="submission" date="2021-02" db="EMBL/GenBank/DDBJ databases">
        <authorList>
            <person name="Nowell W R."/>
        </authorList>
    </citation>
    <scope>NUCLEOTIDE SEQUENCE</scope>
</reference>
<dbReference type="NCBIfam" id="NF038013">
    <property type="entry name" value="AceTr_1"/>
    <property type="match status" value="1"/>
</dbReference>
<feature type="transmembrane region" description="Helical" evidence="6">
    <location>
        <begin position="151"/>
        <end position="168"/>
    </location>
</feature>
<dbReference type="Proteomes" id="UP000663829">
    <property type="component" value="Unassembled WGS sequence"/>
</dbReference>
<feature type="transmembrane region" description="Helical" evidence="6">
    <location>
        <begin position="205"/>
        <end position="226"/>
    </location>
</feature>
<evidence type="ECO:0000256" key="3">
    <source>
        <dbReference type="ARBA" id="ARBA00022692"/>
    </source>
</evidence>
<dbReference type="AlphaFoldDB" id="A0A814Y4U5"/>
<comment type="subcellular location">
    <subcellularLocation>
        <location evidence="1">Membrane</location>
        <topology evidence="1">Multi-pass membrane protein</topology>
    </subcellularLocation>
</comment>
<sequence length="254" mass="27469">MAAADRVELGTMYELKNRQNLAAYERFVQFEQLMNNYSIKKTGTSPNSGAGSNPTPLGLCGFAYTTFVLSMYNAGATVPASASPGVVMGAALFYGGLIQLLAGLLEFRLGNNFGALAFCSYGGFWMGVASLYISSFGFLTGYDPTTLNNALGVYFLGWTIFTVAMFISSHRTNLVLVSLFFFLSITFILLTASKFQNGDLKLQRAGGAFGILTASIAWYAAFASLLTKSTSRFTLPVYSLAYVEPEVTVHNMQL</sequence>
<protein>
    <submittedName>
        <fullName evidence="7">Uncharacterized protein</fullName>
    </submittedName>
</protein>
<feature type="transmembrane region" description="Helical" evidence="6">
    <location>
        <begin position="86"/>
        <end position="107"/>
    </location>
</feature>
<comment type="caution">
    <text evidence="7">The sequence shown here is derived from an EMBL/GenBank/DDBJ whole genome shotgun (WGS) entry which is preliminary data.</text>
</comment>
<dbReference type="Pfam" id="PF01184">
    <property type="entry name" value="Gpr1_Fun34_YaaH"/>
    <property type="match status" value="1"/>
</dbReference>
<evidence type="ECO:0000313" key="7">
    <source>
        <dbReference type="EMBL" id="CAF1224440.1"/>
    </source>
</evidence>